<dbReference type="RefSeq" id="WP_267266796.1">
    <property type="nucleotide sequence ID" value="NZ_JAOVZW010000021.1"/>
</dbReference>
<gene>
    <name evidence="1" type="ORF">OF897_16620</name>
</gene>
<organism evidence="1 2">
    <name type="scientific">Chryseobacterium formosus</name>
    <dbReference type="NCBI Taxonomy" id="1537363"/>
    <lineage>
        <taxon>Bacteria</taxon>
        <taxon>Pseudomonadati</taxon>
        <taxon>Bacteroidota</taxon>
        <taxon>Flavobacteriia</taxon>
        <taxon>Flavobacteriales</taxon>
        <taxon>Weeksellaceae</taxon>
        <taxon>Chryseobacterium group</taxon>
        <taxon>Chryseobacterium</taxon>
    </lineage>
</organism>
<proteinExistence type="predicted"/>
<evidence type="ECO:0000313" key="2">
    <source>
        <dbReference type="Proteomes" id="UP001073122"/>
    </source>
</evidence>
<evidence type="ECO:0000313" key="1">
    <source>
        <dbReference type="EMBL" id="MCX8525538.1"/>
    </source>
</evidence>
<reference evidence="1" key="1">
    <citation type="submission" date="2022-10" db="EMBL/GenBank/DDBJ databases">
        <title>Chryseobacterium sp. nov., a novel bacterial species.</title>
        <authorList>
            <person name="Cao Y."/>
        </authorList>
    </citation>
    <scope>NUCLEOTIDE SEQUENCE</scope>
    <source>
        <strain evidence="1">CCTCC AB2015118</strain>
    </source>
</reference>
<dbReference type="Proteomes" id="UP001073122">
    <property type="component" value="Unassembled WGS sequence"/>
</dbReference>
<protein>
    <submittedName>
        <fullName evidence="1">Uncharacterized protein</fullName>
    </submittedName>
</protein>
<sequence>MDKNIVKLKKMVEKHLHHSKDEISSFFGQPSRKSDDYIWFFRMYKLNIFHEEIIFNFEEDKVVDIALVIYFLWFKVKSIYYFEHQSSEYKILNF</sequence>
<accession>A0ABT3XV28</accession>
<name>A0ABT3XV28_9FLAO</name>
<dbReference type="EMBL" id="JAOVZW010000021">
    <property type="protein sequence ID" value="MCX8525538.1"/>
    <property type="molecule type" value="Genomic_DNA"/>
</dbReference>
<keyword evidence="2" id="KW-1185">Reference proteome</keyword>
<comment type="caution">
    <text evidence="1">The sequence shown here is derived from an EMBL/GenBank/DDBJ whole genome shotgun (WGS) entry which is preliminary data.</text>
</comment>